<dbReference type="InterPro" id="IPR051089">
    <property type="entry name" value="prtT"/>
</dbReference>
<dbReference type="STRING" id="1182542.W9YCS1"/>
<sequence>MLLNYHTHTSLPFRKRSLAWTVLYHTIRLACDRVTLLIRKSIDCINLDFTSAVTRLEQKLDGVASLLAAAQRDSARDSAREVGRKDQDSAGSWSEPAEAEAGERAIQSPTLCLQRHFKDDGEAELILDVFRTDMALHFPFVVIPPTTGLDELRQKRPFVLMNALMVACRHDRTRQAALAKTFRDLLSQRVLLPLSVSGELGFDLFQGLLLYLSWYHLNLQVGPHLTSLVHLAMAMLTDLGLNRPGLTAPRSLSNRIGPYLVAYDRPASAAAAATLDERRAFLGCFCLTFIVSMCARDIVPLRYTKYADECCHLISEAAEYETDLYLVRLTQQCRLGDRMSRTLSPDECEWESGSDFSFSAPIGACVKMFEAELQRLKASTLQDLSAGESEGARSQSQGQAPCPPTTTSLLTIFHHGMEMFLYETALDDSIHPARYGMFPLTRLDMLFACLTATKSCLEAFLNLPAPVWFDMSYLLWGVVGHAFVVMSKLSLFVGEGWDQDYARTVLHFPTMVDTVAAKVSAAEAEAEAEAEAAAELSRALGFQEHEAGVSRPFQEHNAGVDPAAARVVLPRAVPKIFASVPPKAQRMKEVYEMRRSRQACADNSPPSLGPPKPRTRTSTEESSSSFPAAPSDEHFIPGLTGLFDFLDEDFWQQQFT</sequence>
<protein>
    <recommendedName>
        <fullName evidence="9">Transcription factor domain-containing protein</fullName>
    </recommendedName>
</protein>
<keyword evidence="2" id="KW-0805">Transcription regulation</keyword>
<evidence type="ECO:0000313" key="7">
    <source>
        <dbReference type="EMBL" id="EXJ87450.1"/>
    </source>
</evidence>
<feature type="compositionally biased region" description="Basic and acidic residues" evidence="6">
    <location>
        <begin position="77"/>
        <end position="88"/>
    </location>
</feature>
<evidence type="ECO:0000256" key="2">
    <source>
        <dbReference type="ARBA" id="ARBA00023015"/>
    </source>
</evidence>
<dbReference type="EMBL" id="AMGY01000003">
    <property type="protein sequence ID" value="EXJ87450.1"/>
    <property type="molecule type" value="Genomic_DNA"/>
</dbReference>
<evidence type="ECO:0008006" key="9">
    <source>
        <dbReference type="Google" id="ProtNLM"/>
    </source>
</evidence>
<evidence type="ECO:0000256" key="5">
    <source>
        <dbReference type="ARBA" id="ARBA00023242"/>
    </source>
</evidence>
<evidence type="ECO:0000256" key="1">
    <source>
        <dbReference type="ARBA" id="ARBA00004123"/>
    </source>
</evidence>
<comment type="subcellular location">
    <subcellularLocation>
        <location evidence="1">Nucleus</location>
    </subcellularLocation>
</comment>
<dbReference type="GeneID" id="19168529"/>
<dbReference type="eggNOG" id="ENOG502SN12">
    <property type="taxonomic scope" value="Eukaryota"/>
</dbReference>
<dbReference type="GO" id="GO:0000981">
    <property type="term" value="F:DNA-binding transcription factor activity, RNA polymerase II-specific"/>
    <property type="evidence" value="ECO:0007669"/>
    <property type="project" value="TreeGrafter"/>
</dbReference>
<gene>
    <name evidence="7" type="ORF">A1O3_04410</name>
</gene>
<accession>W9YCS1</accession>
<name>W9YCS1_9EURO</name>
<feature type="region of interest" description="Disordered" evidence="6">
    <location>
        <begin position="592"/>
        <end position="634"/>
    </location>
</feature>
<keyword evidence="3" id="KW-0238">DNA-binding</keyword>
<comment type="caution">
    <text evidence="7">The sequence shown here is derived from an EMBL/GenBank/DDBJ whole genome shotgun (WGS) entry which is preliminary data.</text>
</comment>
<dbReference type="RefSeq" id="XP_007732729.1">
    <property type="nucleotide sequence ID" value="XM_007734539.1"/>
</dbReference>
<keyword evidence="8" id="KW-1185">Reference proteome</keyword>
<dbReference type="PANTHER" id="PTHR31845:SF10">
    <property type="entry name" value="ZN(II)2CYS6 TRANSCRIPTION FACTOR (EUROFUNG)"/>
    <property type="match status" value="1"/>
</dbReference>
<proteinExistence type="predicted"/>
<dbReference type="OrthoDB" id="5226580at2759"/>
<dbReference type="PANTHER" id="PTHR31845">
    <property type="entry name" value="FINGER DOMAIN PROTEIN, PUTATIVE-RELATED"/>
    <property type="match status" value="1"/>
</dbReference>
<keyword evidence="5" id="KW-0539">Nucleus</keyword>
<dbReference type="HOGENOM" id="CLU_006524_7_2_1"/>
<evidence type="ECO:0000256" key="6">
    <source>
        <dbReference type="SAM" id="MobiDB-lite"/>
    </source>
</evidence>
<keyword evidence="4" id="KW-0804">Transcription</keyword>
<feature type="region of interest" description="Disordered" evidence="6">
    <location>
        <begin position="77"/>
        <end position="103"/>
    </location>
</feature>
<dbReference type="GO" id="GO:0005634">
    <property type="term" value="C:nucleus"/>
    <property type="evidence" value="ECO:0007669"/>
    <property type="project" value="UniProtKB-SubCell"/>
</dbReference>
<dbReference type="Proteomes" id="UP000019478">
    <property type="component" value="Unassembled WGS sequence"/>
</dbReference>
<dbReference type="GO" id="GO:0000976">
    <property type="term" value="F:transcription cis-regulatory region binding"/>
    <property type="evidence" value="ECO:0007669"/>
    <property type="project" value="TreeGrafter"/>
</dbReference>
<evidence type="ECO:0000256" key="4">
    <source>
        <dbReference type="ARBA" id="ARBA00023163"/>
    </source>
</evidence>
<dbReference type="AlphaFoldDB" id="W9YCS1"/>
<reference evidence="7 8" key="1">
    <citation type="submission" date="2013-03" db="EMBL/GenBank/DDBJ databases">
        <title>The Genome Sequence of Capronia epimyces CBS 606.96.</title>
        <authorList>
            <consortium name="The Broad Institute Genomics Platform"/>
            <person name="Cuomo C."/>
            <person name="de Hoog S."/>
            <person name="Gorbushina A."/>
            <person name="Walker B."/>
            <person name="Young S.K."/>
            <person name="Zeng Q."/>
            <person name="Gargeya S."/>
            <person name="Fitzgerald M."/>
            <person name="Haas B."/>
            <person name="Abouelleil A."/>
            <person name="Allen A.W."/>
            <person name="Alvarado L."/>
            <person name="Arachchi H.M."/>
            <person name="Berlin A.M."/>
            <person name="Chapman S.B."/>
            <person name="Gainer-Dewar J."/>
            <person name="Goldberg J."/>
            <person name="Griggs A."/>
            <person name="Gujja S."/>
            <person name="Hansen M."/>
            <person name="Howarth C."/>
            <person name="Imamovic A."/>
            <person name="Ireland A."/>
            <person name="Larimer J."/>
            <person name="McCowan C."/>
            <person name="Murphy C."/>
            <person name="Pearson M."/>
            <person name="Poon T.W."/>
            <person name="Priest M."/>
            <person name="Roberts A."/>
            <person name="Saif S."/>
            <person name="Shea T."/>
            <person name="Sisk P."/>
            <person name="Sykes S."/>
            <person name="Wortman J."/>
            <person name="Nusbaum C."/>
            <person name="Birren B."/>
        </authorList>
    </citation>
    <scope>NUCLEOTIDE SEQUENCE [LARGE SCALE GENOMIC DNA]</scope>
    <source>
        <strain evidence="7 8">CBS 606.96</strain>
    </source>
</reference>
<organism evidence="7 8">
    <name type="scientific">Capronia epimyces CBS 606.96</name>
    <dbReference type="NCBI Taxonomy" id="1182542"/>
    <lineage>
        <taxon>Eukaryota</taxon>
        <taxon>Fungi</taxon>
        <taxon>Dikarya</taxon>
        <taxon>Ascomycota</taxon>
        <taxon>Pezizomycotina</taxon>
        <taxon>Eurotiomycetes</taxon>
        <taxon>Chaetothyriomycetidae</taxon>
        <taxon>Chaetothyriales</taxon>
        <taxon>Herpotrichiellaceae</taxon>
        <taxon>Capronia</taxon>
    </lineage>
</organism>
<evidence type="ECO:0000313" key="8">
    <source>
        <dbReference type="Proteomes" id="UP000019478"/>
    </source>
</evidence>
<evidence type="ECO:0000256" key="3">
    <source>
        <dbReference type="ARBA" id="ARBA00023125"/>
    </source>
</evidence>